<gene>
    <name evidence="2" type="ORF">NCTC12092_01501</name>
</gene>
<accession>A0A380JRW5</accession>
<dbReference type="Gene3D" id="3.10.400.10">
    <property type="entry name" value="Sulfate adenylyltransferase"/>
    <property type="match status" value="1"/>
</dbReference>
<evidence type="ECO:0000259" key="1">
    <source>
        <dbReference type="SMART" id="SM01022"/>
    </source>
</evidence>
<dbReference type="PIRSF" id="PIRSF021320">
    <property type="entry name" value="DUF984"/>
    <property type="match status" value="1"/>
</dbReference>
<protein>
    <submittedName>
        <fullName evidence="2">Cytoplasmic protein</fullName>
    </submittedName>
</protein>
<dbReference type="SMART" id="SM01022">
    <property type="entry name" value="ASCH"/>
    <property type="match status" value="1"/>
</dbReference>
<dbReference type="InterPro" id="IPR015947">
    <property type="entry name" value="PUA-like_sf"/>
</dbReference>
<proteinExistence type="predicted"/>
<dbReference type="SUPFAM" id="SSF88697">
    <property type="entry name" value="PUA domain-like"/>
    <property type="match status" value="1"/>
</dbReference>
<name>A0A380JRW5_9STRE</name>
<dbReference type="Proteomes" id="UP000254461">
    <property type="component" value="Unassembled WGS sequence"/>
</dbReference>
<dbReference type="CDD" id="cd06553">
    <property type="entry name" value="ASCH_Ef3133_like"/>
    <property type="match status" value="1"/>
</dbReference>
<dbReference type="RefSeq" id="WP_115251205.1">
    <property type="nucleotide sequence ID" value="NZ_UHFF01000002.1"/>
</dbReference>
<organism evidence="2 3">
    <name type="scientific">Streptococcus equi subsp. equi</name>
    <dbReference type="NCBI Taxonomy" id="148942"/>
    <lineage>
        <taxon>Bacteria</taxon>
        <taxon>Bacillati</taxon>
        <taxon>Bacillota</taxon>
        <taxon>Bacilli</taxon>
        <taxon>Lactobacillales</taxon>
        <taxon>Streptococcaceae</taxon>
        <taxon>Streptococcus</taxon>
    </lineage>
</organism>
<dbReference type="PANTHER" id="PTHR39203">
    <property type="entry name" value="CYTOPLASMIC PROTEIN-RELATED"/>
    <property type="match status" value="1"/>
</dbReference>
<reference evidence="2 3" key="1">
    <citation type="submission" date="2018-06" db="EMBL/GenBank/DDBJ databases">
        <authorList>
            <consortium name="Pathogen Informatics"/>
            <person name="Doyle S."/>
        </authorList>
    </citation>
    <scope>NUCLEOTIDE SEQUENCE [LARGE SCALE GENOMIC DNA]</scope>
    <source>
        <strain evidence="2 3">NCTC12092</strain>
    </source>
</reference>
<evidence type="ECO:0000313" key="2">
    <source>
        <dbReference type="EMBL" id="SUN47658.1"/>
    </source>
</evidence>
<dbReference type="PANTHER" id="PTHR39203:SF1">
    <property type="entry name" value="CYTOPLASMIC PROTEIN"/>
    <property type="match status" value="1"/>
</dbReference>
<evidence type="ECO:0000313" key="3">
    <source>
        <dbReference type="Proteomes" id="UP000254461"/>
    </source>
</evidence>
<dbReference type="AlphaFoldDB" id="A0A380JRW5"/>
<dbReference type="EMBL" id="UHFF01000002">
    <property type="protein sequence ID" value="SUN47658.1"/>
    <property type="molecule type" value="Genomic_DNA"/>
</dbReference>
<dbReference type="InterPro" id="IPR007374">
    <property type="entry name" value="ASCH_domain"/>
</dbReference>
<dbReference type="InterPro" id="IPR009326">
    <property type="entry name" value="DUF984"/>
</dbReference>
<sequence length="152" mass="17269">MTAEELWSQYQQINPGVGDLAEAWAFGAEPDLLAQLVLEGTKTATASAYDLYELDHEPLPKEGSYDVILDSRNQAICVIQITKVSLVPFKDVPAEHAYKEGEGDKSLEEWRQLHDAFFRPYFEEAGLRFTEDSLIVLEEFQLVYPEAAKKER</sequence>
<feature type="domain" description="ASCH" evidence="1">
    <location>
        <begin position="24"/>
        <end position="144"/>
    </location>
</feature>
<dbReference type="Pfam" id="PF04266">
    <property type="entry name" value="ASCH"/>
    <property type="match status" value="1"/>
</dbReference>